<keyword evidence="2" id="KW-1185">Reference proteome</keyword>
<dbReference type="EMBL" id="JAAARO010000004">
    <property type="protein sequence ID" value="KAF5748586.1"/>
    <property type="molecule type" value="Genomic_DNA"/>
</dbReference>
<dbReference type="Proteomes" id="UP000593562">
    <property type="component" value="Unassembled WGS sequence"/>
</dbReference>
<evidence type="ECO:0000313" key="2">
    <source>
        <dbReference type="Proteomes" id="UP000593562"/>
    </source>
</evidence>
<gene>
    <name evidence="1" type="ORF">HS088_TW04G00544</name>
</gene>
<protein>
    <submittedName>
        <fullName evidence="1">Uncharacterized protein</fullName>
    </submittedName>
</protein>
<reference evidence="1 2" key="1">
    <citation type="journal article" date="2020" name="Nat. Commun.">
        <title>Genome of Tripterygium wilfordii and identification of cytochrome P450 involved in triptolide biosynthesis.</title>
        <authorList>
            <person name="Tu L."/>
            <person name="Su P."/>
            <person name="Zhang Z."/>
            <person name="Gao L."/>
            <person name="Wang J."/>
            <person name="Hu T."/>
            <person name="Zhou J."/>
            <person name="Zhang Y."/>
            <person name="Zhao Y."/>
            <person name="Liu Y."/>
            <person name="Song Y."/>
            <person name="Tong Y."/>
            <person name="Lu Y."/>
            <person name="Yang J."/>
            <person name="Xu C."/>
            <person name="Jia M."/>
            <person name="Peters R.J."/>
            <person name="Huang L."/>
            <person name="Gao W."/>
        </authorList>
    </citation>
    <scope>NUCLEOTIDE SEQUENCE [LARGE SCALE GENOMIC DNA]</scope>
    <source>
        <strain evidence="2">cv. XIE 37</strain>
        <tissue evidence="1">Leaf</tissue>
    </source>
</reference>
<evidence type="ECO:0000313" key="1">
    <source>
        <dbReference type="EMBL" id="KAF5748586.1"/>
    </source>
</evidence>
<dbReference type="InParanoid" id="A0A7J7DR52"/>
<proteinExistence type="predicted"/>
<name>A0A7J7DR52_TRIWF</name>
<comment type="caution">
    <text evidence="1">The sequence shown here is derived from an EMBL/GenBank/DDBJ whole genome shotgun (WGS) entry which is preliminary data.</text>
</comment>
<organism evidence="1 2">
    <name type="scientific">Tripterygium wilfordii</name>
    <name type="common">Thunder God vine</name>
    <dbReference type="NCBI Taxonomy" id="458696"/>
    <lineage>
        <taxon>Eukaryota</taxon>
        <taxon>Viridiplantae</taxon>
        <taxon>Streptophyta</taxon>
        <taxon>Embryophyta</taxon>
        <taxon>Tracheophyta</taxon>
        <taxon>Spermatophyta</taxon>
        <taxon>Magnoliopsida</taxon>
        <taxon>eudicotyledons</taxon>
        <taxon>Gunneridae</taxon>
        <taxon>Pentapetalae</taxon>
        <taxon>rosids</taxon>
        <taxon>fabids</taxon>
        <taxon>Celastrales</taxon>
        <taxon>Celastraceae</taxon>
        <taxon>Tripterygium</taxon>
    </lineage>
</organism>
<dbReference type="AlphaFoldDB" id="A0A7J7DR52"/>
<accession>A0A7J7DR52</accession>
<sequence length="107" mass="12252">MNLTLEATTQTIEHLFLAFCWLSMSMQLVFPRTLHGCMLTAGFLVAQTVIPEFTRMGQLFWVDSGWKKKSEVWLAHLTCSHDLSFVCLSRLCFSLSTAFVFGLKKIR</sequence>